<dbReference type="InterPro" id="IPR029058">
    <property type="entry name" value="AB_hydrolase_fold"/>
</dbReference>
<dbReference type="SUPFAM" id="SSF53474">
    <property type="entry name" value="alpha/beta-Hydrolases"/>
    <property type="match status" value="1"/>
</dbReference>
<name>A0A5E4YMY0_9BURK</name>
<accession>A0A5E4YMY0</accession>
<dbReference type="EMBL" id="CABPSH010000023">
    <property type="protein sequence ID" value="VVE49922.1"/>
    <property type="molecule type" value="Genomic_DNA"/>
</dbReference>
<keyword evidence="1" id="KW-0378">Hydrolase</keyword>
<dbReference type="PANTHER" id="PTHR48081">
    <property type="entry name" value="AB HYDROLASE SUPERFAMILY PROTEIN C4A8.06C"/>
    <property type="match status" value="1"/>
</dbReference>
<dbReference type="PANTHER" id="PTHR48081:SF8">
    <property type="entry name" value="ALPHA_BETA HYDROLASE FOLD-3 DOMAIN-CONTAINING PROTEIN-RELATED"/>
    <property type="match status" value="1"/>
</dbReference>
<proteinExistence type="predicted"/>
<evidence type="ECO:0000313" key="3">
    <source>
        <dbReference type="EMBL" id="VVE49922.1"/>
    </source>
</evidence>
<keyword evidence="4" id="KW-1185">Reference proteome</keyword>
<dbReference type="Gene3D" id="3.40.50.1820">
    <property type="entry name" value="alpha/beta hydrolase"/>
    <property type="match status" value="1"/>
</dbReference>
<organism evidence="3 4">
    <name type="scientific">Pandoraea eparura</name>
    <dbReference type="NCBI Taxonomy" id="2508291"/>
    <lineage>
        <taxon>Bacteria</taxon>
        <taxon>Pseudomonadati</taxon>
        <taxon>Pseudomonadota</taxon>
        <taxon>Betaproteobacteria</taxon>
        <taxon>Burkholderiales</taxon>
        <taxon>Burkholderiaceae</taxon>
        <taxon>Pandoraea</taxon>
    </lineage>
</organism>
<evidence type="ECO:0000256" key="1">
    <source>
        <dbReference type="ARBA" id="ARBA00022801"/>
    </source>
</evidence>
<dbReference type="OrthoDB" id="9794445at2"/>
<dbReference type="InterPro" id="IPR050300">
    <property type="entry name" value="GDXG_lipolytic_enzyme"/>
</dbReference>
<dbReference type="Proteomes" id="UP000400981">
    <property type="component" value="Unassembled WGS sequence"/>
</dbReference>
<sequence length="341" mass="36486">MTSTSSGQALDPQLAEIVRKVAEVGVPPPFSGTPEQARGRMRQSIERARAGKTLPEVLSAEDVTASDEVNGQILSVPVRVYRPLGSQERMPTVVFFHGGGFVLGSVELMDDIARKLCRDTGAVVVSVDYRLAPENPFPAAHDDALAATRWVLRNVEKLGGDPFRVAVAGESAGANLATTAAILVSRDFPRSLVAQLLVVPGVDMARDVSEIEARGIDYPMLKPNDLSEISRLYMGKNEAQAMKFPPSPLRATALDSSPPALIAVAGHDPLRPEGLAYADKLAQNGIPVKVLNFDSMFHLFFGMFEASAGARLANDQICQSFSRWIEAYSSEGAGCSAATFS</sequence>
<evidence type="ECO:0000313" key="4">
    <source>
        <dbReference type="Proteomes" id="UP000400981"/>
    </source>
</evidence>
<dbReference type="AlphaFoldDB" id="A0A5E4YMY0"/>
<evidence type="ECO:0000259" key="2">
    <source>
        <dbReference type="Pfam" id="PF07859"/>
    </source>
</evidence>
<gene>
    <name evidence="3" type="ORF">PEP31012_04648</name>
</gene>
<dbReference type="GO" id="GO:0016787">
    <property type="term" value="F:hydrolase activity"/>
    <property type="evidence" value="ECO:0007669"/>
    <property type="project" value="UniProtKB-KW"/>
</dbReference>
<protein>
    <submittedName>
        <fullName evidence="3">Thioesterase</fullName>
    </submittedName>
</protein>
<reference evidence="3 4" key="1">
    <citation type="submission" date="2019-08" db="EMBL/GenBank/DDBJ databases">
        <authorList>
            <person name="Peeters C."/>
        </authorList>
    </citation>
    <scope>NUCLEOTIDE SEQUENCE [LARGE SCALE GENOMIC DNA]</scope>
    <source>
        <strain evidence="3 4">LMG 31012</strain>
    </source>
</reference>
<dbReference type="Pfam" id="PF07859">
    <property type="entry name" value="Abhydrolase_3"/>
    <property type="match status" value="1"/>
</dbReference>
<feature type="domain" description="Alpha/beta hydrolase fold-3" evidence="2">
    <location>
        <begin position="93"/>
        <end position="301"/>
    </location>
</feature>
<dbReference type="InterPro" id="IPR013094">
    <property type="entry name" value="AB_hydrolase_3"/>
</dbReference>